<evidence type="ECO:0000259" key="5">
    <source>
        <dbReference type="Pfam" id="PF01609"/>
    </source>
</evidence>
<dbReference type="InterPro" id="IPR012337">
    <property type="entry name" value="RNaseH-like_sf"/>
</dbReference>
<accession>A0A1H9YG27</accession>
<sequence length="435" mass="50729">MNNEFITFSRPLKSFFDKISIREFARKTKFMQRIRLLQPECFLSTLIQTLSFKDHANLADILRIMDSEQETSQYKPFHNQIKKAECTTFIQSMVEEATKALFLAPFKQALPKETPFKNIFLHDGSSLTLNPRLKEEFPGRFTKTAPAAIECHLTMDLVKGVAHYIALDADKESEKNYRPSEKGLKETLVMMDAGYFDIGYLEKISQSGGFFVVRAKANINPLVVAKYNEMGTELFHNEMKLKELKSKDHDFVDMDVQWIKTNTPFRVIQFYDRKRKGKGYLITNLNRGQFTGEKVLSLYGLRWQIELFFKELKSFCSLKKVNTVNPNIVKTLIWASLLTLIIKRYVALSVGILWQTIISTQKTCRSSICWLPKLMNYLKSDEQDISLLDEIFSFISKNCRRSNTKRDRETEMFTSDLIPYCQIKYLESYLHKKRA</sequence>
<evidence type="ECO:0000256" key="4">
    <source>
        <dbReference type="ARBA" id="ARBA00023172"/>
    </source>
</evidence>
<dbReference type="SUPFAM" id="SSF53098">
    <property type="entry name" value="Ribonuclease H-like"/>
    <property type="match status" value="1"/>
</dbReference>
<dbReference type="OrthoDB" id="5889367at2"/>
<dbReference type="GO" id="GO:0004803">
    <property type="term" value="F:transposase activity"/>
    <property type="evidence" value="ECO:0007669"/>
    <property type="project" value="InterPro"/>
</dbReference>
<evidence type="ECO:0000313" key="7">
    <source>
        <dbReference type="Proteomes" id="UP000242642"/>
    </source>
</evidence>
<dbReference type="EMBL" id="FOHV01000001">
    <property type="protein sequence ID" value="SES67405.1"/>
    <property type="molecule type" value="Genomic_DNA"/>
</dbReference>
<protein>
    <submittedName>
        <fullName evidence="6">Transposase DDE domain-containing protein</fullName>
    </submittedName>
</protein>
<dbReference type="PANTHER" id="PTHR33258:SF1">
    <property type="entry name" value="TRANSPOSASE INSL FOR INSERTION SEQUENCE ELEMENT IS186A-RELATED"/>
    <property type="match status" value="1"/>
</dbReference>
<dbReference type="PANTHER" id="PTHR33258">
    <property type="entry name" value="TRANSPOSASE INSL FOR INSERTION SEQUENCE ELEMENT IS186A-RELATED"/>
    <property type="match status" value="1"/>
</dbReference>
<dbReference type="InterPro" id="IPR047952">
    <property type="entry name" value="Transpos_IS4"/>
</dbReference>
<dbReference type="Pfam" id="PF01609">
    <property type="entry name" value="DDE_Tnp_1"/>
    <property type="match status" value="1"/>
</dbReference>
<dbReference type="GO" id="GO:0006313">
    <property type="term" value="P:DNA transposition"/>
    <property type="evidence" value="ECO:0007669"/>
    <property type="project" value="InterPro"/>
</dbReference>
<reference evidence="7" key="1">
    <citation type="submission" date="2016-10" db="EMBL/GenBank/DDBJ databases">
        <authorList>
            <person name="Varghese N."/>
            <person name="Submissions S."/>
        </authorList>
    </citation>
    <scope>NUCLEOTIDE SEQUENCE [LARGE SCALE GENOMIC DNA]</scope>
    <source>
        <strain evidence="7">DSM 18579</strain>
    </source>
</reference>
<dbReference type="AlphaFoldDB" id="A0A1H9YG27"/>
<gene>
    <name evidence="6" type="ORF">SAMN02583745_00219</name>
</gene>
<feature type="domain" description="Transposase IS4-like" evidence="5">
    <location>
        <begin position="116"/>
        <end position="341"/>
    </location>
</feature>
<dbReference type="Gene3D" id="3.90.350.10">
    <property type="entry name" value="Transposase Inhibitor Protein From Tn5, Chain A, domain 1"/>
    <property type="match status" value="1"/>
</dbReference>
<organism evidence="6 7">
    <name type="scientific">Thorsellia anophelis DSM 18579</name>
    <dbReference type="NCBI Taxonomy" id="1123402"/>
    <lineage>
        <taxon>Bacteria</taxon>
        <taxon>Pseudomonadati</taxon>
        <taxon>Pseudomonadota</taxon>
        <taxon>Gammaproteobacteria</taxon>
        <taxon>Enterobacterales</taxon>
        <taxon>Thorselliaceae</taxon>
        <taxon>Thorsellia</taxon>
    </lineage>
</organism>
<evidence type="ECO:0000256" key="2">
    <source>
        <dbReference type="ARBA" id="ARBA00022578"/>
    </source>
</evidence>
<keyword evidence="7" id="KW-1185">Reference proteome</keyword>
<evidence type="ECO:0000256" key="3">
    <source>
        <dbReference type="ARBA" id="ARBA00023125"/>
    </source>
</evidence>
<keyword evidence="4" id="KW-0233">DNA recombination</keyword>
<keyword evidence="3" id="KW-0238">DNA-binding</keyword>
<proteinExistence type="inferred from homology"/>
<dbReference type="NCBIfam" id="NF033592">
    <property type="entry name" value="transpos_IS4_1"/>
    <property type="match status" value="1"/>
</dbReference>
<dbReference type="RefSeq" id="WP_093316863.1">
    <property type="nucleotide sequence ID" value="NZ_FOHV01000001.1"/>
</dbReference>
<evidence type="ECO:0000313" key="6">
    <source>
        <dbReference type="EMBL" id="SES67405.1"/>
    </source>
</evidence>
<dbReference type="GO" id="GO:0003677">
    <property type="term" value="F:DNA binding"/>
    <property type="evidence" value="ECO:0007669"/>
    <property type="project" value="UniProtKB-KW"/>
</dbReference>
<comment type="similarity">
    <text evidence="1">Belongs to the transposase 11 family.</text>
</comment>
<evidence type="ECO:0000256" key="1">
    <source>
        <dbReference type="ARBA" id="ARBA00010075"/>
    </source>
</evidence>
<dbReference type="InterPro" id="IPR002559">
    <property type="entry name" value="Transposase_11"/>
</dbReference>
<keyword evidence="2" id="KW-0815">Transposition</keyword>
<dbReference type="Proteomes" id="UP000242642">
    <property type="component" value="Unassembled WGS sequence"/>
</dbReference>
<name>A0A1H9YG27_9GAMM</name>